<evidence type="ECO:0000256" key="5">
    <source>
        <dbReference type="ARBA" id="ARBA00007837"/>
    </source>
</evidence>
<feature type="binding site" evidence="20">
    <location>
        <position position="438"/>
    </location>
    <ligand>
        <name>Mg(2+)</name>
        <dbReference type="ChEBI" id="CHEBI:18420"/>
    </ligand>
</feature>
<dbReference type="InterPro" id="IPR008731">
    <property type="entry name" value="PTS_EIN"/>
</dbReference>
<evidence type="ECO:0000256" key="14">
    <source>
        <dbReference type="ARBA" id="ARBA00022777"/>
    </source>
</evidence>
<dbReference type="SUPFAM" id="SSF52009">
    <property type="entry name" value="Phosphohistidine domain"/>
    <property type="match status" value="1"/>
</dbReference>
<evidence type="ECO:0000256" key="16">
    <source>
        <dbReference type="ARBA" id="ARBA00033235"/>
    </source>
</evidence>
<evidence type="ECO:0000313" key="26">
    <source>
        <dbReference type="Proteomes" id="UP000000940"/>
    </source>
</evidence>
<dbReference type="SUPFAM" id="SSF47831">
    <property type="entry name" value="Enzyme I of the PEP:sugar phosphotransferase system HPr-binding (sub)domain"/>
    <property type="match status" value="1"/>
</dbReference>
<evidence type="ECO:0000256" key="3">
    <source>
        <dbReference type="ARBA" id="ARBA00002728"/>
    </source>
</evidence>
<evidence type="ECO:0000256" key="8">
    <source>
        <dbReference type="ARBA" id="ARBA00022448"/>
    </source>
</evidence>
<keyword evidence="14 17" id="KW-0418">Kinase</keyword>
<evidence type="ECO:0000313" key="25">
    <source>
        <dbReference type="EMBL" id="ADA67022.1"/>
    </source>
</evidence>
<keyword evidence="26" id="KW-1185">Reference proteome</keyword>
<dbReference type="GO" id="GO:0005737">
    <property type="term" value="C:cytoplasm"/>
    <property type="evidence" value="ECO:0007669"/>
    <property type="project" value="UniProtKB-SubCell"/>
</dbReference>
<evidence type="ECO:0000259" key="23">
    <source>
        <dbReference type="Pfam" id="PF02896"/>
    </source>
</evidence>
<comment type="function">
    <text evidence="3 17">General (non sugar-specific) component of the phosphoenolpyruvate-dependent sugar phosphotransferase system (sugar PTS). This major carbohydrate active-transport system catalyzes the phosphorylation of incoming sugar substrates concomitantly with their translocation across the cell membrane. Enzyme I transfers the phosphoryl group from phosphoenolpyruvate (PEP) to the phosphoryl carrier protein (HPr).</text>
</comment>
<dbReference type="Gene3D" id="1.10.274.10">
    <property type="entry name" value="PtsI, HPr-binding domain"/>
    <property type="match status" value="1"/>
</dbReference>
<evidence type="ECO:0000256" key="4">
    <source>
        <dbReference type="ARBA" id="ARBA00004496"/>
    </source>
</evidence>
<evidence type="ECO:0000259" key="22">
    <source>
        <dbReference type="Pfam" id="PF00391"/>
    </source>
</evidence>
<dbReference type="InterPro" id="IPR036637">
    <property type="entry name" value="Phosphohistidine_dom_sf"/>
</dbReference>
<dbReference type="InterPro" id="IPR018274">
    <property type="entry name" value="PEP_util_AS"/>
</dbReference>
<evidence type="ECO:0000256" key="13">
    <source>
        <dbReference type="ARBA" id="ARBA00022723"/>
    </source>
</evidence>
<feature type="binding site" evidence="19">
    <location>
        <position position="337"/>
    </location>
    <ligand>
        <name>phosphoenolpyruvate</name>
        <dbReference type="ChEBI" id="CHEBI:58702"/>
    </ligand>
</feature>
<evidence type="ECO:0000256" key="18">
    <source>
        <dbReference type="PIRSR" id="PIRSR000732-1"/>
    </source>
</evidence>
<reference evidence="25 26" key="1">
    <citation type="submission" date="2009-12" db="EMBL/GenBank/DDBJ databases">
        <title>Complete sequence of Thermotoga petrophila RKU-1.</title>
        <authorList>
            <consortium name="US DOE Joint Genome Institute"/>
            <person name="Lucas S."/>
            <person name="Copeland A."/>
            <person name="Lapidus A."/>
            <person name="Glavina del Rio T."/>
            <person name="Dalin E."/>
            <person name="Tice H."/>
            <person name="Bruce D."/>
            <person name="Goodwin L."/>
            <person name="Pitluck S."/>
            <person name="Munk A.C."/>
            <person name="Brettin T."/>
            <person name="Detter J.C."/>
            <person name="Han C."/>
            <person name="Tapia R."/>
            <person name="Larimer F."/>
            <person name="Land M."/>
            <person name="Hauser L."/>
            <person name="Kyrpides N."/>
            <person name="Mikhailova N."/>
            <person name="Nelson K.E."/>
            <person name="Gogarten J.P."/>
            <person name="Noll K.M."/>
        </authorList>
    </citation>
    <scope>NUCLEOTIDE SEQUENCE [LARGE SCALE GENOMIC DNA]</scope>
    <source>
        <strain evidence="26">ATCC BAA-489 / DSM 13996 / JCM 10882 / RKU-10</strain>
    </source>
</reference>
<dbReference type="Pfam" id="PF05524">
    <property type="entry name" value="PEP-utilisers_N"/>
    <property type="match status" value="1"/>
</dbReference>
<keyword evidence="11 17" id="KW-0808">Transferase</keyword>
<dbReference type="NCBIfam" id="TIGR01417">
    <property type="entry name" value="PTS_I_fam"/>
    <property type="match status" value="1"/>
</dbReference>
<dbReference type="InterPro" id="IPR024692">
    <property type="entry name" value="PTS_EI"/>
</dbReference>
<keyword evidence="12 17" id="KW-0598">Phosphotransferase system</keyword>
<keyword evidence="9 17" id="KW-0963">Cytoplasm</keyword>
<dbReference type="InterPro" id="IPR050499">
    <property type="entry name" value="PEP-utilizing_PTS_enzyme"/>
</dbReference>
<name>D2C7T6_THEP2</name>
<dbReference type="InterPro" id="IPR036618">
    <property type="entry name" value="PtsI_HPr-bd_sf"/>
</dbReference>
<dbReference type="GO" id="GO:0008965">
    <property type="term" value="F:phosphoenolpyruvate-protein phosphotransferase activity"/>
    <property type="evidence" value="ECO:0007669"/>
    <property type="project" value="UniProtKB-EC"/>
</dbReference>
<keyword evidence="15 17" id="KW-0460">Magnesium</keyword>
<feature type="coiled-coil region" evidence="21">
    <location>
        <begin position="46"/>
        <end position="77"/>
    </location>
</feature>
<dbReference type="PANTHER" id="PTHR46244:SF3">
    <property type="entry name" value="PHOSPHOENOLPYRUVATE-PROTEIN PHOSPHOTRANSFERASE"/>
    <property type="match status" value="1"/>
</dbReference>
<dbReference type="EMBL" id="CP001839">
    <property type="protein sequence ID" value="ADA67022.1"/>
    <property type="molecule type" value="Genomic_DNA"/>
</dbReference>
<evidence type="ECO:0000256" key="20">
    <source>
        <dbReference type="PIRSR" id="PIRSR000732-3"/>
    </source>
</evidence>
<dbReference type="GO" id="GO:0009401">
    <property type="term" value="P:phosphoenolpyruvate-dependent sugar phosphotransferase system"/>
    <property type="evidence" value="ECO:0007669"/>
    <property type="project" value="UniProtKB-KW"/>
</dbReference>
<dbReference type="PIRSF" id="PIRSF000732">
    <property type="entry name" value="PTS_enzyme_I"/>
    <property type="match status" value="1"/>
</dbReference>
<evidence type="ECO:0000256" key="17">
    <source>
        <dbReference type="PIRNR" id="PIRNR000732"/>
    </source>
</evidence>
<dbReference type="InterPro" id="IPR006318">
    <property type="entry name" value="PTS_EI-like"/>
</dbReference>
<dbReference type="Pfam" id="PF02896">
    <property type="entry name" value="PEP-utilizers_C"/>
    <property type="match status" value="1"/>
</dbReference>
<comment type="similarity">
    <text evidence="5 17">Belongs to the PEP-utilizing enzyme family.</text>
</comment>
<evidence type="ECO:0000256" key="11">
    <source>
        <dbReference type="ARBA" id="ARBA00022679"/>
    </source>
</evidence>
<feature type="binding site" evidence="19">
    <location>
        <position position="472"/>
    </location>
    <ligand>
        <name>phosphoenolpyruvate</name>
        <dbReference type="ChEBI" id="CHEBI:58702"/>
    </ligand>
</feature>
<feature type="binding site" evidence="20">
    <location>
        <position position="462"/>
    </location>
    <ligand>
        <name>Mg(2+)</name>
        <dbReference type="ChEBI" id="CHEBI:18420"/>
    </ligand>
</feature>
<dbReference type="InterPro" id="IPR040442">
    <property type="entry name" value="Pyrv_kinase-like_dom_sf"/>
</dbReference>
<proteinExistence type="inferred from homology"/>
<evidence type="ECO:0000256" key="6">
    <source>
        <dbReference type="ARBA" id="ARBA00012232"/>
    </source>
</evidence>
<dbReference type="InterPro" id="IPR015813">
    <property type="entry name" value="Pyrv/PenolPyrv_kinase-like_dom"/>
</dbReference>
<evidence type="ECO:0000256" key="7">
    <source>
        <dbReference type="ARBA" id="ARBA00016544"/>
    </source>
</evidence>
<dbReference type="KEGG" id="tnp:Tnap_0932"/>
<dbReference type="PROSITE" id="PS00370">
    <property type="entry name" value="PEP_ENZYMES_PHOS_SITE"/>
    <property type="match status" value="1"/>
</dbReference>
<feature type="domain" description="Phosphotransferase system enzyme I N-terminal" evidence="24">
    <location>
        <begin position="10"/>
        <end position="131"/>
    </location>
</feature>
<evidence type="ECO:0000256" key="12">
    <source>
        <dbReference type="ARBA" id="ARBA00022683"/>
    </source>
</evidence>
<keyword evidence="10 17" id="KW-0762">Sugar transport</keyword>
<dbReference type="SUPFAM" id="SSF51621">
    <property type="entry name" value="Phosphoenolpyruvate/pyruvate domain"/>
    <property type="match status" value="1"/>
</dbReference>
<dbReference type="EC" id="2.7.3.9" evidence="6 17"/>
<keyword evidence="8 17" id="KW-0813">Transport</keyword>
<evidence type="ECO:0000256" key="9">
    <source>
        <dbReference type="ARBA" id="ARBA00022490"/>
    </source>
</evidence>
<feature type="active site" description="Proton donor" evidence="18">
    <location>
        <position position="509"/>
    </location>
</feature>
<dbReference type="InterPro" id="IPR023151">
    <property type="entry name" value="PEP_util_CS"/>
</dbReference>
<evidence type="ECO:0000256" key="2">
    <source>
        <dbReference type="ARBA" id="ARBA00001946"/>
    </source>
</evidence>
<feature type="domain" description="PEP-utilising enzyme mobile" evidence="22">
    <location>
        <begin position="157"/>
        <end position="230"/>
    </location>
</feature>
<evidence type="ECO:0000256" key="15">
    <source>
        <dbReference type="ARBA" id="ARBA00022842"/>
    </source>
</evidence>
<evidence type="ECO:0000256" key="10">
    <source>
        <dbReference type="ARBA" id="ARBA00022597"/>
    </source>
</evidence>
<comment type="catalytic activity">
    <reaction evidence="1 17">
        <text>L-histidyl-[protein] + phosphoenolpyruvate = N(pros)-phospho-L-histidyl-[protein] + pyruvate</text>
        <dbReference type="Rhea" id="RHEA:23880"/>
        <dbReference type="Rhea" id="RHEA-COMP:9745"/>
        <dbReference type="Rhea" id="RHEA-COMP:9746"/>
        <dbReference type="ChEBI" id="CHEBI:15361"/>
        <dbReference type="ChEBI" id="CHEBI:29979"/>
        <dbReference type="ChEBI" id="CHEBI:58702"/>
        <dbReference type="ChEBI" id="CHEBI:64837"/>
        <dbReference type="EC" id="2.7.3.9"/>
    </reaction>
</comment>
<dbReference type="InterPro" id="IPR000121">
    <property type="entry name" value="PEP_util_C"/>
</dbReference>
<dbReference type="Proteomes" id="UP000000940">
    <property type="component" value="Chromosome"/>
</dbReference>
<dbReference type="Gene3D" id="3.20.20.60">
    <property type="entry name" value="Phosphoenolpyruvate-binding domains"/>
    <property type="match status" value="1"/>
</dbReference>
<accession>D2C7T6</accession>
<evidence type="ECO:0000256" key="1">
    <source>
        <dbReference type="ARBA" id="ARBA00000683"/>
    </source>
</evidence>
<dbReference type="Pfam" id="PF00391">
    <property type="entry name" value="PEP-utilizers"/>
    <property type="match status" value="1"/>
</dbReference>
<comment type="subcellular location">
    <subcellularLocation>
        <location evidence="4 17">Cytoplasm</location>
    </subcellularLocation>
</comment>
<comment type="cofactor">
    <cofactor evidence="2 17 20">
        <name>Mg(2+)</name>
        <dbReference type="ChEBI" id="CHEBI:18420"/>
    </cofactor>
</comment>
<dbReference type="PROSITE" id="PS00742">
    <property type="entry name" value="PEP_ENZYMES_2"/>
    <property type="match status" value="1"/>
</dbReference>
<evidence type="ECO:0000259" key="24">
    <source>
        <dbReference type="Pfam" id="PF05524"/>
    </source>
</evidence>
<evidence type="ECO:0000256" key="19">
    <source>
        <dbReference type="PIRSR" id="PIRSR000732-2"/>
    </source>
</evidence>
<dbReference type="GO" id="GO:0046872">
    <property type="term" value="F:metal ion binding"/>
    <property type="evidence" value="ECO:0007669"/>
    <property type="project" value="UniProtKB-KW"/>
</dbReference>
<keyword evidence="21" id="KW-0175">Coiled coil</keyword>
<dbReference type="AlphaFoldDB" id="D2C7T6"/>
<protein>
    <recommendedName>
        <fullName evidence="7 17">Phosphoenolpyruvate-protein phosphotransferase</fullName>
        <ecNumber evidence="6 17">2.7.3.9</ecNumber>
    </recommendedName>
    <alternativeName>
        <fullName evidence="16 17">Phosphotransferase system, enzyme I</fullName>
    </alternativeName>
</protein>
<feature type="active site" description="Tele-phosphohistidine intermediate" evidence="18">
    <location>
        <position position="194"/>
    </location>
</feature>
<evidence type="ECO:0000256" key="21">
    <source>
        <dbReference type="SAM" id="Coils"/>
    </source>
</evidence>
<dbReference type="InterPro" id="IPR008279">
    <property type="entry name" value="PEP-util_enz_mobile_dom"/>
</dbReference>
<sequence>MGVRDIMLMKGIPASEGIELGKAYVLQEETDVDSGFQEYNGKHYELERFFKAIDEAKKQIRELKKKAQEELSEKDAMIFEAHLLILDDPEFLKMVERKIDEGKNVSVAVKESIRFFEEMLLGLNDEYMKERAVDVKDVGIRLIRILSGKSEPDLWNIPEDCVLVAKDLTPSQTAKMRKERIKAIVLEKGGKTSHAVIIARSFGIPLILGVKEATRMIKNGDLLIVDGNIGLVHVNPEKSVLENYRERIIDQYKERMELRDILHLETRTSDGRRIKLFANIGNLEELDIALKNNAEGIGLMRTEILFMNREKPPSEEEQFKFYRTVLERMRGKPVIIRTLDVGGDKIIPYLYAEIGKEENPFLGYRSIRLCLNRKDIFKTQLRALLRASIYGNLKIMFPMISCEEEVLKAKTILEECKEELRKEGISFDRNVKVGIMVETPAAALISDILAKEVDFFSIGTNDLIQYTLAVDRTNESVSYLYNPSHPAILRLIKMTIENAHKNGIEVGVCGEVASDENFVPKLIKLGVDELSVNPSKILVIKKKVLQTKSNEDIINM</sequence>
<keyword evidence="25" id="KW-0670">Pyruvate</keyword>
<dbReference type="GO" id="GO:0016301">
    <property type="term" value="F:kinase activity"/>
    <property type="evidence" value="ECO:0007669"/>
    <property type="project" value="UniProtKB-KW"/>
</dbReference>
<gene>
    <name evidence="25" type="ordered locus">Tnap_0932</name>
</gene>
<feature type="binding site" evidence="19">
    <location>
        <begin position="461"/>
        <end position="462"/>
    </location>
    <ligand>
        <name>phosphoenolpyruvate</name>
        <dbReference type="ChEBI" id="CHEBI:58702"/>
    </ligand>
</feature>
<dbReference type="Gene3D" id="3.50.30.10">
    <property type="entry name" value="Phosphohistidine domain"/>
    <property type="match status" value="1"/>
</dbReference>
<dbReference type="HOGENOM" id="CLU_007308_7_0_0"/>
<dbReference type="PRINTS" id="PR01736">
    <property type="entry name" value="PHPHTRNFRASE"/>
</dbReference>
<keyword evidence="13 17" id="KW-0479">Metal-binding</keyword>
<dbReference type="PANTHER" id="PTHR46244">
    <property type="entry name" value="PHOSPHOENOLPYRUVATE-PROTEIN PHOSPHOTRANSFERASE"/>
    <property type="match status" value="1"/>
</dbReference>
<organism evidence="25 26">
    <name type="scientific">Thermotoga petrophila (strain ATCC BAA-489 / DSM 13996 / JCM 10882 / RKU-10)</name>
    <name type="common">Thermotoga naphthophila</name>
    <dbReference type="NCBI Taxonomy" id="590168"/>
    <lineage>
        <taxon>Bacteria</taxon>
        <taxon>Thermotogati</taxon>
        <taxon>Thermotogota</taxon>
        <taxon>Thermotogae</taxon>
        <taxon>Thermotogales</taxon>
        <taxon>Thermotogaceae</taxon>
        <taxon>Thermotoga</taxon>
    </lineage>
</organism>
<feature type="domain" description="PEP-utilising enzyme C-terminal" evidence="23">
    <location>
        <begin position="258"/>
        <end position="547"/>
    </location>
</feature>
<feature type="binding site" evidence="19">
    <location>
        <position position="301"/>
    </location>
    <ligand>
        <name>phosphoenolpyruvate</name>
        <dbReference type="ChEBI" id="CHEBI:58702"/>
    </ligand>
</feature>